<reference evidence="1" key="1">
    <citation type="journal article" date="2021" name="Proc. Natl. Acad. Sci. U.S.A.">
        <title>A Catalog of Tens of Thousands of Viruses from Human Metagenomes Reveals Hidden Associations with Chronic Diseases.</title>
        <authorList>
            <person name="Tisza M.J."/>
            <person name="Buck C.B."/>
        </authorList>
    </citation>
    <scope>NUCLEOTIDE SEQUENCE</scope>
    <source>
        <strain evidence="1">Ctnpt50</strain>
    </source>
</reference>
<organism evidence="1">
    <name type="scientific">Siphoviridae sp. ctnpt50</name>
    <dbReference type="NCBI Taxonomy" id="2827941"/>
    <lineage>
        <taxon>Viruses</taxon>
        <taxon>Duplodnaviria</taxon>
        <taxon>Heunggongvirae</taxon>
        <taxon>Uroviricota</taxon>
        <taxon>Caudoviricetes</taxon>
    </lineage>
</organism>
<name>A0A8S5SE11_9CAUD</name>
<sequence length="347" mass="40791">MKNIENTKIDYLNIGKFVGKTRSGKRLWECRCECGNEFIVDELYLSKKKFHSCSKCGYKKPWDNKEKVASLRLYHTWSGIKQRCLNPNANSYDNYGGCGIKICEEWLVFDNFRKWAEENGYDLNAPAQECTLDRIDSNGNYCPENCRFASRKEQDNNKRSCVWITDDNGETHNLTQWGEILGIKRGTLYRRYLSGERGQDVLRKEDWRGKNKKKKYYEKEAIEIIQIDKRTFVIKYRENDEIKEETVCVETNGRNAVIAKIGEMGVVVPDVVRRACKTPYKGVLVDWERNDDGWILKCKEKNGDRVFDIEIGKMSKSNMIKYCRDEWIVIPAETMRRLRGKENERIN</sequence>
<dbReference type="EMBL" id="BK032577">
    <property type="protein sequence ID" value="DAF48935.1"/>
    <property type="molecule type" value="Genomic_DNA"/>
</dbReference>
<protein>
    <submittedName>
        <fullName evidence="1">Transcriptional regulator FleQ factor, AAA+, ATPase, c-di-GMP</fullName>
    </submittedName>
</protein>
<accession>A0A8S5SE11</accession>
<evidence type="ECO:0000313" key="1">
    <source>
        <dbReference type="EMBL" id="DAF48935.1"/>
    </source>
</evidence>
<proteinExistence type="predicted"/>